<protein>
    <submittedName>
        <fullName evidence="10">Twin-arginine translocation protein, TatB subunit</fullName>
    </submittedName>
</protein>
<evidence type="ECO:0000313" key="11">
    <source>
        <dbReference type="Proteomes" id="UP000005317"/>
    </source>
</evidence>
<keyword evidence="2" id="KW-0813">Transport</keyword>
<evidence type="ECO:0000256" key="5">
    <source>
        <dbReference type="ARBA" id="ARBA00022927"/>
    </source>
</evidence>
<evidence type="ECO:0000256" key="4">
    <source>
        <dbReference type="ARBA" id="ARBA00022692"/>
    </source>
</evidence>
<keyword evidence="8" id="KW-0472">Membrane</keyword>
<dbReference type="EMBL" id="JH651384">
    <property type="protein sequence ID" value="EIJ34903.1"/>
    <property type="molecule type" value="Genomic_DNA"/>
</dbReference>
<reference evidence="11" key="1">
    <citation type="journal article" date="2011" name="Stand. Genomic Sci.">
        <title>Genome sequence of the filamentous, gliding Thiothrix nivea neotype strain (JP2(T)).</title>
        <authorList>
            <person name="Lapidus A."/>
            <person name="Nolan M."/>
            <person name="Lucas S."/>
            <person name="Glavina Del Rio T."/>
            <person name="Tice H."/>
            <person name="Cheng J.F."/>
            <person name="Tapia R."/>
            <person name="Han C."/>
            <person name="Goodwin L."/>
            <person name="Pitluck S."/>
            <person name="Liolios K."/>
            <person name="Pagani I."/>
            <person name="Ivanova N."/>
            <person name="Huntemann M."/>
            <person name="Mavromatis K."/>
            <person name="Mikhailova N."/>
            <person name="Pati A."/>
            <person name="Chen A."/>
            <person name="Palaniappan K."/>
            <person name="Land M."/>
            <person name="Brambilla E.M."/>
            <person name="Rohde M."/>
            <person name="Abt B."/>
            <person name="Verbarg S."/>
            <person name="Goker M."/>
            <person name="Bristow J."/>
            <person name="Eisen J.A."/>
            <person name="Markowitz V."/>
            <person name="Hugenholtz P."/>
            <person name="Kyrpides N.C."/>
            <person name="Klenk H.P."/>
            <person name="Woyke T."/>
        </authorList>
    </citation>
    <scope>NUCLEOTIDE SEQUENCE [LARGE SCALE GENOMIC DNA]</scope>
    <source>
        <strain evidence="11">ATCC 35100 / DSM 5205 / JP2</strain>
    </source>
</reference>
<keyword evidence="11" id="KW-1185">Reference proteome</keyword>
<gene>
    <name evidence="10" type="ORF">Thini_2349</name>
</gene>
<name>A0A656HEW3_THINJ</name>
<dbReference type="PRINTS" id="PR01506">
    <property type="entry name" value="TATBPROTEIN"/>
</dbReference>
<evidence type="ECO:0000256" key="8">
    <source>
        <dbReference type="ARBA" id="ARBA00023136"/>
    </source>
</evidence>
<feature type="region of interest" description="Disordered" evidence="9">
    <location>
        <begin position="81"/>
        <end position="101"/>
    </location>
</feature>
<evidence type="ECO:0000256" key="9">
    <source>
        <dbReference type="SAM" id="MobiDB-lite"/>
    </source>
</evidence>
<evidence type="ECO:0000256" key="2">
    <source>
        <dbReference type="ARBA" id="ARBA00022448"/>
    </source>
</evidence>
<organism evidence="10 11">
    <name type="scientific">Thiothrix nivea (strain ATCC 35100 / DSM 5205 / JP2)</name>
    <dbReference type="NCBI Taxonomy" id="870187"/>
    <lineage>
        <taxon>Bacteria</taxon>
        <taxon>Pseudomonadati</taxon>
        <taxon>Pseudomonadota</taxon>
        <taxon>Gammaproteobacteria</taxon>
        <taxon>Thiotrichales</taxon>
        <taxon>Thiotrichaceae</taxon>
        <taxon>Thiothrix</taxon>
    </lineage>
</organism>
<accession>A0A656HEW3</accession>
<evidence type="ECO:0000256" key="3">
    <source>
        <dbReference type="ARBA" id="ARBA00022475"/>
    </source>
</evidence>
<dbReference type="PANTHER" id="PTHR33162:SF1">
    <property type="entry name" value="SEC-INDEPENDENT PROTEIN TRANSLOCASE PROTEIN TATA, CHLOROPLASTIC"/>
    <property type="match status" value="1"/>
</dbReference>
<dbReference type="Proteomes" id="UP000005317">
    <property type="component" value="Unassembled WGS sequence"/>
</dbReference>
<keyword evidence="7" id="KW-0811">Translocation</keyword>
<dbReference type="RefSeq" id="WP_002708821.1">
    <property type="nucleotide sequence ID" value="NZ_JH651384.1"/>
</dbReference>
<evidence type="ECO:0000313" key="10">
    <source>
        <dbReference type="EMBL" id="EIJ34903.1"/>
    </source>
</evidence>
<dbReference type="NCBIfam" id="TIGR01410">
    <property type="entry name" value="tatB"/>
    <property type="match status" value="1"/>
</dbReference>
<feature type="compositionally biased region" description="Polar residues" evidence="9">
    <location>
        <begin position="90"/>
        <end position="101"/>
    </location>
</feature>
<keyword evidence="5" id="KW-0653">Protein transport</keyword>
<dbReference type="Gene3D" id="1.20.5.3310">
    <property type="match status" value="1"/>
</dbReference>
<keyword evidence="4" id="KW-0812">Transmembrane</keyword>
<dbReference type="OrthoDB" id="9816005at2"/>
<dbReference type="GO" id="GO:0043953">
    <property type="term" value="P:protein transport by the Tat complex"/>
    <property type="evidence" value="ECO:0007669"/>
    <property type="project" value="InterPro"/>
</dbReference>
<dbReference type="GO" id="GO:0016020">
    <property type="term" value="C:membrane"/>
    <property type="evidence" value="ECO:0007669"/>
    <property type="project" value="UniProtKB-SubCell"/>
</dbReference>
<dbReference type="GO" id="GO:0008320">
    <property type="term" value="F:protein transmembrane transporter activity"/>
    <property type="evidence" value="ECO:0007669"/>
    <property type="project" value="InterPro"/>
</dbReference>
<keyword evidence="6" id="KW-1133">Transmembrane helix</keyword>
<dbReference type="AlphaFoldDB" id="A0A656HEW3"/>
<dbReference type="Pfam" id="PF02416">
    <property type="entry name" value="TatA_B_E"/>
    <property type="match status" value="1"/>
</dbReference>
<evidence type="ECO:0000256" key="1">
    <source>
        <dbReference type="ARBA" id="ARBA00004167"/>
    </source>
</evidence>
<evidence type="ECO:0000256" key="7">
    <source>
        <dbReference type="ARBA" id="ARBA00023010"/>
    </source>
</evidence>
<proteinExistence type="predicted"/>
<dbReference type="InterPro" id="IPR003369">
    <property type="entry name" value="TatA/B/E"/>
</dbReference>
<evidence type="ECO:0000256" key="6">
    <source>
        <dbReference type="ARBA" id="ARBA00022989"/>
    </source>
</evidence>
<sequence>MFESSFLEMLLVGVIALLVIGPERLPGLARKAGRLVGKARAFIATTRADIERELRTEEMRSMLNKQEEEIRELRNLMQQKTDDIRHSIEDTTTPANDEQKR</sequence>
<keyword evidence="3" id="KW-1003">Cell membrane</keyword>
<dbReference type="InterPro" id="IPR018448">
    <property type="entry name" value="TatB"/>
</dbReference>
<dbReference type="PANTHER" id="PTHR33162">
    <property type="entry name" value="SEC-INDEPENDENT PROTEIN TRANSLOCASE PROTEIN TATA, CHLOROPLASTIC"/>
    <property type="match status" value="1"/>
</dbReference>
<comment type="subcellular location">
    <subcellularLocation>
        <location evidence="1">Membrane</location>
        <topology evidence="1">Single-pass membrane protein</topology>
    </subcellularLocation>
</comment>